<proteinExistence type="predicted"/>
<dbReference type="AlphaFoldDB" id="A0A5J5F2V0"/>
<reference evidence="1 2" key="1">
    <citation type="submission" date="2019-09" db="EMBL/GenBank/DDBJ databases">
        <title>Draft genome of the ectomycorrhizal ascomycete Sphaerosporella brunnea.</title>
        <authorList>
            <consortium name="DOE Joint Genome Institute"/>
            <person name="Benucci G.M."/>
            <person name="Marozzi G."/>
            <person name="Antonielli L."/>
            <person name="Sanchez S."/>
            <person name="Marco P."/>
            <person name="Wang X."/>
            <person name="Falini L.B."/>
            <person name="Barry K."/>
            <person name="Haridas S."/>
            <person name="Lipzen A."/>
            <person name="Labutti K."/>
            <person name="Grigoriev I.V."/>
            <person name="Murat C."/>
            <person name="Martin F."/>
            <person name="Albertini E."/>
            <person name="Donnini D."/>
            <person name="Bonito G."/>
        </authorList>
    </citation>
    <scope>NUCLEOTIDE SEQUENCE [LARGE SCALE GENOMIC DNA]</scope>
    <source>
        <strain evidence="1 2">Sb_GMNB300</strain>
    </source>
</reference>
<protein>
    <submittedName>
        <fullName evidence="1">Uncharacterized protein</fullName>
    </submittedName>
</protein>
<dbReference type="Proteomes" id="UP000326924">
    <property type="component" value="Unassembled WGS sequence"/>
</dbReference>
<comment type="caution">
    <text evidence="1">The sequence shown here is derived from an EMBL/GenBank/DDBJ whole genome shotgun (WGS) entry which is preliminary data.</text>
</comment>
<dbReference type="EMBL" id="VXIS01000044">
    <property type="protein sequence ID" value="KAA8910591.1"/>
    <property type="molecule type" value="Genomic_DNA"/>
</dbReference>
<name>A0A5J5F2V0_9PEZI</name>
<evidence type="ECO:0000313" key="1">
    <source>
        <dbReference type="EMBL" id="KAA8910591.1"/>
    </source>
</evidence>
<gene>
    <name evidence="1" type="ORF">FN846DRAFT_938355</name>
</gene>
<organism evidence="1 2">
    <name type="scientific">Sphaerosporella brunnea</name>
    <dbReference type="NCBI Taxonomy" id="1250544"/>
    <lineage>
        <taxon>Eukaryota</taxon>
        <taxon>Fungi</taxon>
        <taxon>Dikarya</taxon>
        <taxon>Ascomycota</taxon>
        <taxon>Pezizomycotina</taxon>
        <taxon>Pezizomycetes</taxon>
        <taxon>Pezizales</taxon>
        <taxon>Pyronemataceae</taxon>
        <taxon>Sphaerosporella</taxon>
    </lineage>
</organism>
<keyword evidence="2" id="KW-1185">Reference proteome</keyword>
<evidence type="ECO:0000313" key="2">
    <source>
        <dbReference type="Proteomes" id="UP000326924"/>
    </source>
</evidence>
<dbReference type="InParanoid" id="A0A5J5F2V0"/>
<sequence>MSSKALRPRRALQPEDLHFTQAVTFCGVFVMCSRVVEGAVCAPAGFLGLESGFQVCDRTILHRDDSCSKIGELDTGVGEFGAERGEFAVVSVVVGVHGVVGSRAFDRSSIGAWTPQGVLSTPAFLLCGFHSLRRHRGTQEGFSRAIQIPNQVFERQFRAIGTDIPAVEAVEVGSKGSKSKVVAVAV</sequence>
<accession>A0A5J5F2V0</accession>